<evidence type="ECO:0000256" key="3">
    <source>
        <dbReference type="ARBA" id="ARBA00004589"/>
    </source>
</evidence>
<protein>
    <recommendedName>
        <fullName evidence="5">superoxide dismutase</fullName>
        <ecNumber evidence="5">1.15.1.1</ecNumber>
    </recommendedName>
</protein>
<keyword evidence="7" id="KW-0964">Secreted</keyword>
<dbReference type="eggNOG" id="ENOG502S5NX">
    <property type="taxonomic scope" value="Eukaryota"/>
</dbReference>
<evidence type="ECO:0000256" key="13">
    <source>
        <dbReference type="ARBA" id="ARBA00023008"/>
    </source>
</evidence>
<keyword evidence="22" id="KW-1185">Reference proteome</keyword>
<evidence type="ECO:0000256" key="9">
    <source>
        <dbReference type="ARBA" id="ARBA00022723"/>
    </source>
</evidence>
<evidence type="ECO:0000256" key="4">
    <source>
        <dbReference type="ARBA" id="ARBA00010457"/>
    </source>
</evidence>
<evidence type="ECO:0000259" key="20">
    <source>
        <dbReference type="Pfam" id="PF00080"/>
    </source>
</evidence>
<evidence type="ECO:0000256" key="16">
    <source>
        <dbReference type="ARBA" id="ARBA00023180"/>
    </source>
</evidence>
<evidence type="ECO:0000256" key="17">
    <source>
        <dbReference type="ARBA" id="ARBA00023288"/>
    </source>
</evidence>
<dbReference type="GO" id="GO:0005507">
    <property type="term" value="F:copper ion binding"/>
    <property type="evidence" value="ECO:0007669"/>
    <property type="project" value="InterPro"/>
</dbReference>
<sequence>MIIIPLVFVLSLFTLAISDKAPKIKKNPKDVVAIADFPFGGDKNVKGNVVFTAKQGKHVNVHIDMTGFPKNEGPFLYHIHDRSVPGDGNCEAVGLHFNPYNASPNCNEQKHDGYCQVGDLSGKHGLINTTCFELKYTDPYLSLNKKSKSYIIGKSIVFHFSNMTKIACADIEEANDLRLQSLIDEYTQSDDSIQLKELKTPIEKDYKFDELEALSAEVYESDPDSESPNPAQEVISSDKLYNKSDNVYNEGDSKKHHLQSLLPLSKWKKSNTKNYSNISIHGISSECPNKGMMITNPLFGSAILGLLSGLLL</sequence>
<evidence type="ECO:0000256" key="11">
    <source>
        <dbReference type="ARBA" id="ARBA00022862"/>
    </source>
</evidence>
<keyword evidence="9" id="KW-0479">Metal-binding</keyword>
<keyword evidence="15" id="KW-0472">Membrane</keyword>
<evidence type="ECO:0000256" key="19">
    <source>
        <dbReference type="SAM" id="SignalP"/>
    </source>
</evidence>
<dbReference type="Pfam" id="PF00080">
    <property type="entry name" value="Sod_Cu"/>
    <property type="match status" value="1"/>
</dbReference>
<keyword evidence="16" id="KW-0325">Glycoprotein</keyword>
<keyword evidence="14" id="KW-0843">Virulence</keyword>
<evidence type="ECO:0000256" key="7">
    <source>
        <dbReference type="ARBA" id="ARBA00022525"/>
    </source>
</evidence>
<evidence type="ECO:0000256" key="6">
    <source>
        <dbReference type="ARBA" id="ARBA00022512"/>
    </source>
</evidence>
<keyword evidence="17" id="KW-0449">Lipoprotein</keyword>
<feature type="signal peptide" evidence="19">
    <location>
        <begin position="1"/>
        <end position="18"/>
    </location>
</feature>
<keyword evidence="6" id="KW-0134">Cell wall</keyword>
<keyword evidence="10 19" id="KW-0732">Signal</keyword>
<comment type="catalytic activity">
    <reaction evidence="18">
        <text>2 superoxide + 2 H(+) = H2O2 + O2</text>
        <dbReference type="Rhea" id="RHEA:20696"/>
        <dbReference type="ChEBI" id="CHEBI:15378"/>
        <dbReference type="ChEBI" id="CHEBI:15379"/>
        <dbReference type="ChEBI" id="CHEBI:16240"/>
        <dbReference type="ChEBI" id="CHEBI:18421"/>
        <dbReference type="EC" id="1.15.1.1"/>
    </reaction>
</comment>
<dbReference type="Proteomes" id="UP000011777">
    <property type="component" value="Unassembled WGS sequence"/>
</dbReference>
<keyword evidence="12" id="KW-0560">Oxidoreductase</keyword>
<dbReference type="Gene3D" id="2.60.40.200">
    <property type="entry name" value="Superoxide dismutase, copper/zinc binding domain"/>
    <property type="match status" value="1"/>
</dbReference>
<comment type="similarity">
    <text evidence="4">Belongs to the Cu-Zn superoxide dismutase family.</text>
</comment>
<evidence type="ECO:0000313" key="21">
    <source>
        <dbReference type="EMBL" id="EMG50030.1"/>
    </source>
</evidence>
<dbReference type="EMBL" id="AOGT01000408">
    <property type="protein sequence ID" value="EMG50030.1"/>
    <property type="molecule type" value="Genomic_DNA"/>
</dbReference>
<gene>
    <name evidence="21" type="ORF">G210_4967</name>
</gene>
<comment type="subcellular location">
    <subcellularLocation>
        <location evidence="3">Membrane</location>
        <topology evidence="3">Lipid-anchor</topology>
        <topology evidence="3">GPI-anchor</topology>
    </subcellularLocation>
    <subcellularLocation>
        <location evidence="2">Secreted</location>
        <location evidence="2">Cell wall</location>
    </subcellularLocation>
</comment>
<dbReference type="GO" id="GO:0098552">
    <property type="term" value="C:side of membrane"/>
    <property type="evidence" value="ECO:0007669"/>
    <property type="project" value="UniProtKB-KW"/>
</dbReference>
<dbReference type="HOGENOM" id="CLU_063073_2_0_1"/>
<accession>M3K438</accession>
<reference evidence="21 22" key="1">
    <citation type="submission" date="2013-02" db="EMBL/GenBank/DDBJ databases">
        <title>Genome sequence of Candida maltosa Xu316, a potential industrial strain for xylitol and ethanol production.</title>
        <authorList>
            <person name="Yu J."/>
            <person name="Wang Q."/>
            <person name="Geng X."/>
            <person name="Bao W."/>
            <person name="He P."/>
            <person name="Cai J."/>
        </authorList>
    </citation>
    <scope>NUCLEOTIDE SEQUENCE [LARGE SCALE GENOMIC DNA]</scope>
    <source>
        <strain evidence="22">Xu316</strain>
    </source>
</reference>
<dbReference type="AlphaFoldDB" id="M3K438"/>
<keyword evidence="8" id="KW-0336">GPI-anchor</keyword>
<dbReference type="OrthoDB" id="159229at2759"/>
<comment type="caution">
    <text evidence="21">The sequence shown here is derived from an EMBL/GenBank/DDBJ whole genome shotgun (WGS) entry which is preliminary data.</text>
</comment>
<dbReference type="EC" id="1.15.1.1" evidence="5"/>
<dbReference type="InterPro" id="IPR024134">
    <property type="entry name" value="SOD_Cu/Zn_/chaperone"/>
</dbReference>
<dbReference type="SUPFAM" id="SSF49329">
    <property type="entry name" value="Cu,Zn superoxide dismutase-like"/>
    <property type="match status" value="1"/>
</dbReference>
<dbReference type="OMA" id="TKIACAD"/>
<dbReference type="InterPro" id="IPR036423">
    <property type="entry name" value="SOD-like_Cu/Zn_dom_sf"/>
</dbReference>
<evidence type="ECO:0000256" key="1">
    <source>
        <dbReference type="ARBA" id="ARBA00001935"/>
    </source>
</evidence>
<evidence type="ECO:0000256" key="8">
    <source>
        <dbReference type="ARBA" id="ARBA00022622"/>
    </source>
</evidence>
<organism evidence="21 22">
    <name type="scientific">Candida maltosa (strain Xu316)</name>
    <name type="common">Yeast</name>
    <dbReference type="NCBI Taxonomy" id="1245528"/>
    <lineage>
        <taxon>Eukaryota</taxon>
        <taxon>Fungi</taxon>
        <taxon>Dikarya</taxon>
        <taxon>Ascomycota</taxon>
        <taxon>Saccharomycotina</taxon>
        <taxon>Pichiomycetes</taxon>
        <taxon>Debaryomycetaceae</taxon>
        <taxon>Candida/Lodderomyces clade</taxon>
        <taxon>Candida</taxon>
    </lineage>
</organism>
<evidence type="ECO:0000256" key="2">
    <source>
        <dbReference type="ARBA" id="ARBA00004191"/>
    </source>
</evidence>
<feature type="chain" id="PRO_5004035540" description="superoxide dismutase" evidence="19">
    <location>
        <begin position="19"/>
        <end position="312"/>
    </location>
</feature>
<evidence type="ECO:0000313" key="22">
    <source>
        <dbReference type="Proteomes" id="UP000011777"/>
    </source>
</evidence>
<dbReference type="GO" id="GO:0005576">
    <property type="term" value="C:extracellular region"/>
    <property type="evidence" value="ECO:0007669"/>
    <property type="project" value="UniProtKB-ARBA"/>
</dbReference>
<evidence type="ECO:0000256" key="10">
    <source>
        <dbReference type="ARBA" id="ARBA00022729"/>
    </source>
</evidence>
<comment type="cofactor">
    <cofactor evidence="1">
        <name>Cu cation</name>
        <dbReference type="ChEBI" id="CHEBI:23378"/>
    </cofactor>
</comment>
<keyword evidence="11" id="KW-0049">Antioxidant</keyword>
<dbReference type="STRING" id="1245528.M3K438"/>
<dbReference type="PANTHER" id="PTHR10003">
    <property type="entry name" value="SUPEROXIDE DISMUTASE CU-ZN -RELATED"/>
    <property type="match status" value="1"/>
</dbReference>
<proteinExistence type="inferred from homology"/>
<evidence type="ECO:0000256" key="14">
    <source>
        <dbReference type="ARBA" id="ARBA00023026"/>
    </source>
</evidence>
<dbReference type="InterPro" id="IPR001424">
    <property type="entry name" value="SOD_Cu_Zn_dom"/>
</dbReference>
<evidence type="ECO:0000256" key="12">
    <source>
        <dbReference type="ARBA" id="ARBA00023002"/>
    </source>
</evidence>
<dbReference type="FunFam" id="2.60.40.200:FF:000007">
    <property type="entry name" value="Cell surface Cu-only superoxide dismutase 5"/>
    <property type="match status" value="1"/>
</dbReference>
<evidence type="ECO:0000256" key="5">
    <source>
        <dbReference type="ARBA" id="ARBA00012682"/>
    </source>
</evidence>
<evidence type="ECO:0000256" key="15">
    <source>
        <dbReference type="ARBA" id="ARBA00023136"/>
    </source>
</evidence>
<feature type="domain" description="Superoxide dismutase copper/zinc binding" evidence="20">
    <location>
        <begin position="45"/>
        <end position="159"/>
    </location>
</feature>
<evidence type="ECO:0000256" key="18">
    <source>
        <dbReference type="ARBA" id="ARBA00049204"/>
    </source>
</evidence>
<dbReference type="GO" id="GO:0004784">
    <property type="term" value="F:superoxide dismutase activity"/>
    <property type="evidence" value="ECO:0007669"/>
    <property type="project" value="UniProtKB-EC"/>
</dbReference>
<keyword evidence="13" id="KW-0186">Copper</keyword>
<name>M3K438_CANMX</name>